<comment type="caution">
    <text evidence="5">The sequence shown here is derived from an EMBL/GenBank/DDBJ whole genome shotgun (WGS) entry which is preliminary data.</text>
</comment>
<protein>
    <submittedName>
        <fullName evidence="5">Deaminase</fullName>
    </submittedName>
</protein>
<dbReference type="Gene3D" id="3.40.430.10">
    <property type="entry name" value="Dihydrofolate Reductase, subunit A"/>
    <property type="match status" value="1"/>
</dbReference>
<evidence type="ECO:0000313" key="6">
    <source>
        <dbReference type="Proteomes" id="UP000308760"/>
    </source>
</evidence>
<dbReference type="OrthoDB" id="9800865at2"/>
<dbReference type="InterPro" id="IPR002734">
    <property type="entry name" value="RibDG_C"/>
</dbReference>
<dbReference type="GO" id="GO:0008703">
    <property type="term" value="F:5-amino-6-(5-phosphoribosylamino)uracil reductase activity"/>
    <property type="evidence" value="ECO:0007669"/>
    <property type="project" value="InterPro"/>
</dbReference>
<reference evidence="5 6" key="2">
    <citation type="submission" date="2019-05" db="EMBL/GenBank/DDBJ databases">
        <title>Glycomyces buryatensis sp. nov.</title>
        <authorList>
            <person name="Nikitina E."/>
        </authorList>
    </citation>
    <scope>NUCLEOTIDE SEQUENCE [LARGE SCALE GENOMIC DNA]</scope>
    <source>
        <strain evidence="5 6">18</strain>
    </source>
</reference>
<dbReference type="PANTHER" id="PTHR38011">
    <property type="entry name" value="DIHYDROFOLATE REDUCTASE FAMILY PROTEIN (AFU_ORTHOLOGUE AFUA_8G06820)"/>
    <property type="match status" value="1"/>
</dbReference>
<evidence type="ECO:0000259" key="4">
    <source>
        <dbReference type="Pfam" id="PF01872"/>
    </source>
</evidence>
<dbReference type="SUPFAM" id="SSF53597">
    <property type="entry name" value="Dihydrofolate reductase-like"/>
    <property type="match status" value="1"/>
</dbReference>
<accession>A0A4S8Q390</accession>
<feature type="domain" description="Bacterial bifunctional deaminase-reductase C-terminal" evidence="4">
    <location>
        <begin position="4"/>
        <end position="220"/>
    </location>
</feature>
<organism evidence="5 6">
    <name type="scientific">Glycomyces buryatensis</name>
    <dbReference type="NCBI Taxonomy" id="2570927"/>
    <lineage>
        <taxon>Bacteria</taxon>
        <taxon>Bacillati</taxon>
        <taxon>Actinomycetota</taxon>
        <taxon>Actinomycetes</taxon>
        <taxon>Glycomycetales</taxon>
        <taxon>Glycomycetaceae</taxon>
        <taxon>Glycomyces</taxon>
    </lineage>
</organism>
<dbReference type="EMBL" id="STGY01000079">
    <property type="protein sequence ID" value="THV34634.1"/>
    <property type="molecule type" value="Genomic_DNA"/>
</dbReference>
<dbReference type="InterPro" id="IPR050765">
    <property type="entry name" value="Riboflavin_Biosynth_HTPR"/>
</dbReference>
<reference evidence="6" key="1">
    <citation type="submission" date="2019-04" db="EMBL/GenBank/DDBJ databases">
        <title>Nocardioides xinjiangensis sp. nov.</title>
        <authorList>
            <person name="Liu S."/>
        </authorList>
    </citation>
    <scope>NUCLEOTIDE SEQUENCE [LARGE SCALE GENOMIC DNA]</scope>
    <source>
        <strain evidence="6">18</strain>
    </source>
</reference>
<evidence type="ECO:0000313" key="5">
    <source>
        <dbReference type="EMBL" id="THV34634.1"/>
    </source>
</evidence>
<keyword evidence="3" id="KW-0560">Oxidoreductase</keyword>
<sequence>MDRPYVIVSAAMSLDGYLDDDSDKRLTLSNAADLDRVDDERAGVDAIAVGAGTIRADDPRLLVRSEERRALRVAAGKSPSPLRVVFSPSGELEPEARLFNSGEPVPIIYTSAQGARACPVPSLREAGEGPAAEVVATGETTVDLLAALSDLARRGVRRLMVEGGGVVHTAFLSSDLVDEVHLALAPFLLGERGGASFVYPSAFPQSPRRPLELVEARSIGAIALLVYKRA</sequence>
<dbReference type="AlphaFoldDB" id="A0A4S8Q390"/>
<dbReference type="GO" id="GO:0009231">
    <property type="term" value="P:riboflavin biosynthetic process"/>
    <property type="evidence" value="ECO:0007669"/>
    <property type="project" value="InterPro"/>
</dbReference>
<name>A0A4S8Q390_9ACTN</name>
<gene>
    <name evidence="5" type="ORF">FAB82_24125</name>
</gene>
<dbReference type="PANTHER" id="PTHR38011:SF7">
    <property type="entry name" value="2,5-DIAMINO-6-RIBOSYLAMINO-4(3H)-PYRIMIDINONE 5'-PHOSPHATE REDUCTASE"/>
    <property type="match status" value="1"/>
</dbReference>
<keyword evidence="2" id="KW-0521">NADP</keyword>
<proteinExistence type="predicted"/>
<evidence type="ECO:0000256" key="2">
    <source>
        <dbReference type="ARBA" id="ARBA00022857"/>
    </source>
</evidence>
<dbReference type="RefSeq" id="WP_136537120.1">
    <property type="nucleotide sequence ID" value="NZ_STGY01000079.1"/>
</dbReference>
<keyword evidence="6" id="KW-1185">Reference proteome</keyword>
<dbReference type="InterPro" id="IPR024072">
    <property type="entry name" value="DHFR-like_dom_sf"/>
</dbReference>
<comment type="pathway">
    <text evidence="1">Cofactor biosynthesis; riboflavin biosynthesis.</text>
</comment>
<evidence type="ECO:0000256" key="1">
    <source>
        <dbReference type="ARBA" id="ARBA00005104"/>
    </source>
</evidence>
<evidence type="ECO:0000256" key="3">
    <source>
        <dbReference type="ARBA" id="ARBA00023002"/>
    </source>
</evidence>
<dbReference type="Proteomes" id="UP000308760">
    <property type="component" value="Unassembled WGS sequence"/>
</dbReference>
<dbReference type="Pfam" id="PF01872">
    <property type="entry name" value="RibD_C"/>
    <property type="match status" value="1"/>
</dbReference>